<dbReference type="OrthoDB" id="8099475at2"/>
<feature type="domain" description="FMN-binding" evidence="2">
    <location>
        <begin position="114"/>
        <end position="192"/>
    </location>
</feature>
<organism evidence="3 4">
    <name type="scientific">Streptomyces actuosus</name>
    <dbReference type="NCBI Taxonomy" id="1885"/>
    <lineage>
        <taxon>Bacteria</taxon>
        <taxon>Bacillati</taxon>
        <taxon>Actinomycetota</taxon>
        <taxon>Actinomycetes</taxon>
        <taxon>Kitasatosporales</taxon>
        <taxon>Streptomycetaceae</taxon>
        <taxon>Streptomyces</taxon>
    </lineage>
</organism>
<evidence type="ECO:0000256" key="1">
    <source>
        <dbReference type="SAM" id="MobiDB-lite"/>
    </source>
</evidence>
<sequence>MTSTSAARTGSPGTFTGNCGPPGCRTGVSTTSRSSCEAFHVHPLKKNRPLRRIVLASAATVSGMVLLLSLKPHASPALAVGTPAPTAGASSPAADSSPGAATGSRTVTGDSVDTRWGPVQVRVTVENGKLTDVTAVTYPTENPRDQEINAYAIPELRREALDAQSADIDTVSGATYTSDGYRQSLQSALDSAGL</sequence>
<gene>
    <name evidence="3" type="ORF">DMT42_06865</name>
</gene>
<dbReference type="GO" id="GO:0016020">
    <property type="term" value="C:membrane"/>
    <property type="evidence" value="ECO:0007669"/>
    <property type="project" value="InterPro"/>
</dbReference>
<dbReference type="Pfam" id="PF04205">
    <property type="entry name" value="FMN_bind"/>
    <property type="match status" value="1"/>
</dbReference>
<evidence type="ECO:0000313" key="3">
    <source>
        <dbReference type="EMBL" id="AWT42054.1"/>
    </source>
</evidence>
<feature type="compositionally biased region" description="Low complexity" evidence="1">
    <location>
        <begin position="82"/>
        <end position="104"/>
    </location>
</feature>
<evidence type="ECO:0000313" key="4">
    <source>
        <dbReference type="Proteomes" id="UP000247634"/>
    </source>
</evidence>
<protein>
    <submittedName>
        <fullName evidence="3">FMN-binding protein</fullName>
    </submittedName>
</protein>
<keyword evidence="4" id="KW-1185">Reference proteome</keyword>
<evidence type="ECO:0000259" key="2">
    <source>
        <dbReference type="SMART" id="SM00900"/>
    </source>
</evidence>
<dbReference type="InterPro" id="IPR007329">
    <property type="entry name" value="FMN-bd"/>
</dbReference>
<feature type="region of interest" description="Disordered" evidence="1">
    <location>
        <begin position="1"/>
        <end position="31"/>
    </location>
</feature>
<dbReference type="GO" id="GO:0010181">
    <property type="term" value="F:FMN binding"/>
    <property type="evidence" value="ECO:0007669"/>
    <property type="project" value="InterPro"/>
</dbReference>
<dbReference type="AlphaFoldDB" id="A0A2U9NYD9"/>
<dbReference type="KEGG" id="sact:DMT42_06865"/>
<dbReference type="Proteomes" id="UP000247634">
    <property type="component" value="Chromosome"/>
</dbReference>
<feature type="compositionally biased region" description="Polar residues" evidence="1">
    <location>
        <begin position="1"/>
        <end position="17"/>
    </location>
</feature>
<name>A0A2U9NYD9_STRAS</name>
<reference evidence="3 4" key="1">
    <citation type="submission" date="2018-06" db="EMBL/GenBank/DDBJ databases">
        <title>The complete genome sequence of a nosiheptide producer Streptomyces actuosus ATCC 25421: deducing the ability of producing a new class III lantibiotics.</title>
        <authorList>
            <person name="Liu W."/>
            <person name="Sun F."/>
            <person name="Hu Y."/>
        </authorList>
    </citation>
    <scope>NUCLEOTIDE SEQUENCE [LARGE SCALE GENOMIC DNA]</scope>
    <source>
        <strain evidence="3 4">ATCC 25421</strain>
    </source>
</reference>
<dbReference type="EMBL" id="CP029788">
    <property type="protein sequence ID" value="AWT42054.1"/>
    <property type="molecule type" value="Genomic_DNA"/>
</dbReference>
<dbReference type="Gene3D" id="3.90.1010.20">
    <property type="match status" value="1"/>
</dbReference>
<accession>A0A2U9NYD9</accession>
<feature type="region of interest" description="Disordered" evidence="1">
    <location>
        <begin position="82"/>
        <end position="115"/>
    </location>
</feature>
<dbReference type="SMART" id="SM00900">
    <property type="entry name" value="FMN_bind"/>
    <property type="match status" value="1"/>
</dbReference>
<proteinExistence type="predicted"/>